<organism evidence="8">
    <name type="scientific">Nicotiana tabacum</name>
    <name type="common">Common tobacco</name>
    <dbReference type="NCBI Taxonomy" id="4097"/>
    <lineage>
        <taxon>Eukaryota</taxon>
        <taxon>Viridiplantae</taxon>
        <taxon>Streptophyta</taxon>
        <taxon>Embryophyta</taxon>
        <taxon>Tracheophyta</taxon>
        <taxon>Spermatophyta</taxon>
        <taxon>Magnoliopsida</taxon>
        <taxon>eudicotyledons</taxon>
        <taxon>Gunneridae</taxon>
        <taxon>Pentapetalae</taxon>
        <taxon>asterids</taxon>
        <taxon>lamiids</taxon>
        <taxon>Solanales</taxon>
        <taxon>Solanaceae</taxon>
        <taxon>Nicotianoideae</taxon>
        <taxon>Nicotianeae</taxon>
        <taxon>Nicotiana</taxon>
    </lineage>
</organism>
<accession>A0A1S4BC66</accession>
<keyword evidence="3" id="KW-0540">Nuclease</keyword>
<dbReference type="STRING" id="4097.A0A1S4BC66"/>
<evidence type="ECO:0000313" key="8">
    <source>
        <dbReference type="RefSeq" id="XP_016486421.1"/>
    </source>
</evidence>
<dbReference type="AlphaFoldDB" id="A0A1S4BC66"/>
<dbReference type="PANTHER" id="PTHR34072">
    <property type="entry name" value="ENZYMATIC POLYPROTEIN-RELATED"/>
    <property type="match status" value="1"/>
</dbReference>
<dbReference type="GO" id="GO:0004519">
    <property type="term" value="F:endonuclease activity"/>
    <property type="evidence" value="ECO:0007669"/>
    <property type="project" value="UniProtKB-KW"/>
</dbReference>
<evidence type="ECO:0000256" key="2">
    <source>
        <dbReference type="ARBA" id="ARBA00022695"/>
    </source>
</evidence>
<dbReference type="FunFam" id="3.10.20.370:FF:000001">
    <property type="entry name" value="Retrovirus-related Pol polyprotein from transposon 17.6-like protein"/>
    <property type="match status" value="1"/>
</dbReference>
<dbReference type="InterPro" id="IPR043502">
    <property type="entry name" value="DNA/RNA_pol_sf"/>
</dbReference>
<dbReference type="OrthoDB" id="2020560at2759"/>
<dbReference type="SUPFAM" id="SSF56672">
    <property type="entry name" value="DNA/RNA polymerases"/>
    <property type="match status" value="1"/>
</dbReference>
<dbReference type="Gene3D" id="2.40.70.10">
    <property type="entry name" value="Acid Proteases"/>
    <property type="match status" value="1"/>
</dbReference>
<keyword evidence="1" id="KW-0808">Transferase</keyword>
<keyword evidence="2" id="KW-0548">Nucleotidyltransferase</keyword>
<dbReference type="InterPro" id="IPR021109">
    <property type="entry name" value="Peptidase_aspartic_dom_sf"/>
</dbReference>
<evidence type="ECO:0000256" key="3">
    <source>
        <dbReference type="ARBA" id="ARBA00022722"/>
    </source>
</evidence>
<dbReference type="GO" id="GO:0016787">
    <property type="term" value="F:hydrolase activity"/>
    <property type="evidence" value="ECO:0007669"/>
    <property type="project" value="UniProtKB-KW"/>
</dbReference>
<dbReference type="CDD" id="cd09274">
    <property type="entry name" value="RNase_HI_RT_Ty3"/>
    <property type="match status" value="1"/>
</dbReference>
<dbReference type="PaxDb" id="4097-A0A1S4BC66"/>
<dbReference type="PANTHER" id="PTHR34072:SF57">
    <property type="entry name" value="RNA-DIRECTED DNA POLYMERASE"/>
    <property type="match status" value="1"/>
</dbReference>
<dbReference type="Gene3D" id="3.10.20.370">
    <property type="match status" value="1"/>
</dbReference>
<gene>
    <name evidence="8" type="primary">LOC107806713</name>
</gene>
<sequence length="388" mass="44481">MARESRPTETFVLVPIEIDDSTGLNEVMVQHAHENTSKEKEVAKETGVNIPLIDALKEMSGYAKMMKDLMYRKLDFQDLATVTLAQTCSVVVTRLTTEKLSNPGSFTIPCTIGNNAYAKVLCDLGASINLMPLAIYKSLGIGRARPISMLLQLDNRIVKRHFGILDDVLVQVEQLLQEGIVSGHLVSSKGIKVDRAKVDVIEKLPPPTSVKIIRNYPFVFFDDCMVAFEELKKRLVTTPIMVAPDWEQPFELMYDASDYAVGAVIGQRKDKIMHPIYYASRTLSDAQLNYTVTEKEILAVVFAFGQFRPYLIGSKIIVYIDHAALMYLMEKKESKSRLIRWVLLLQEFDLEIREQKRTENQVADLGWREPRKRLRWKRLWRLSWMNNY</sequence>
<keyword evidence="4" id="KW-0255">Endonuclease</keyword>
<proteinExistence type="predicted"/>
<dbReference type="SMR" id="A0A1S4BC66"/>
<evidence type="ECO:0000259" key="7">
    <source>
        <dbReference type="Pfam" id="PF17917"/>
    </source>
</evidence>
<evidence type="ECO:0000256" key="6">
    <source>
        <dbReference type="ARBA" id="ARBA00022918"/>
    </source>
</evidence>
<name>A0A1S4BC66_TOBAC</name>
<dbReference type="KEGG" id="nta:107806713"/>
<dbReference type="GO" id="GO:0003964">
    <property type="term" value="F:RNA-directed DNA polymerase activity"/>
    <property type="evidence" value="ECO:0007669"/>
    <property type="project" value="UniProtKB-KW"/>
</dbReference>
<evidence type="ECO:0000256" key="5">
    <source>
        <dbReference type="ARBA" id="ARBA00022801"/>
    </source>
</evidence>
<dbReference type="RefSeq" id="XP_016486421.1">
    <property type="nucleotide sequence ID" value="XM_016630935.1"/>
</dbReference>
<evidence type="ECO:0000256" key="4">
    <source>
        <dbReference type="ARBA" id="ARBA00022759"/>
    </source>
</evidence>
<reference evidence="8" key="1">
    <citation type="submission" date="2025-08" db="UniProtKB">
        <authorList>
            <consortium name="RefSeq"/>
        </authorList>
    </citation>
    <scope>IDENTIFICATION</scope>
</reference>
<keyword evidence="5" id="KW-0378">Hydrolase</keyword>
<evidence type="ECO:0000256" key="1">
    <source>
        <dbReference type="ARBA" id="ARBA00022679"/>
    </source>
</evidence>
<protein>
    <recommendedName>
        <fullName evidence="7">Reverse transcriptase RNase H-like domain-containing protein</fullName>
    </recommendedName>
</protein>
<keyword evidence="6" id="KW-0695">RNA-directed DNA polymerase</keyword>
<feature type="domain" description="Reverse transcriptase RNase H-like" evidence="7">
    <location>
        <begin position="245"/>
        <end position="348"/>
    </location>
</feature>
<dbReference type="Pfam" id="PF17917">
    <property type="entry name" value="RT_RNaseH"/>
    <property type="match status" value="1"/>
</dbReference>
<dbReference type="InterPro" id="IPR041373">
    <property type="entry name" value="RT_RNaseH"/>
</dbReference>